<dbReference type="AlphaFoldDB" id="A0AAD8XTM1"/>
<keyword evidence="3" id="KW-0238">DNA-binding</keyword>
<dbReference type="GO" id="GO:0003677">
    <property type="term" value="F:DNA binding"/>
    <property type="evidence" value="ECO:0007669"/>
    <property type="project" value="UniProtKB-KW"/>
</dbReference>
<keyword evidence="4" id="KW-0804">Transcription</keyword>
<proteinExistence type="predicted"/>
<evidence type="ECO:0000256" key="6">
    <source>
        <dbReference type="SAM" id="MobiDB-lite"/>
    </source>
</evidence>
<name>A0AAD8XTM1_9STRA</name>
<dbReference type="SUPFAM" id="SSF54171">
    <property type="entry name" value="DNA-binding domain"/>
    <property type="match status" value="1"/>
</dbReference>
<dbReference type="GO" id="GO:0005634">
    <property type="term" value="C:nucleus"/>
    <property type="evidence" value="ECO:0007669"/>
    <property type="project" value="UniProtKB-SubCell"/>
</dbReference>
<sequence>MKKCIDLSDVPPQLPIKSSRKNGSSKYQGVSFDKGWNKWRARIKIDGKSKFIGSYDSEEKAAIDYARAKFKYKEDHDLPLAER</sequence>
<evidence type="ECO:0000313" key="9">
    <source>
        <dbReference type="Proteomes" id="UP001224775"/>
    </source>
</evidence>
<comment type="caution">
    <text evidence="8">The sequence shown here is derived from an EMBL/GenBank/DDBJ whole genome shotgun (WGS) entry which is preliminary data.</text>
</comment>
<dbReference type="Proteomes" id="UP001224775">
    <property type="component" value="Unassembled WGS sequence"/>
</dbReference>
<evidence type="ECO:0000256" key="3">
    <source>
        <dbReference type="ARBA" id="ARBA00023125"/>
    </source>
</evidence>
<dbReference type="InterPro" id="IPR001471">
    <property type="entry name" value="AP2/ERF_dom"/>
</dbReference>
<dbReference type="InterPro" id="IPR016177">
    <property type="entry name" value="DNA-bd_dom_sf"/>
</dbReference>
<evidence type="ECO:0000259" key="7">
    <source>
        <dbReference type="PROSITE" id="PS51032"/>
    </source>
</evidence>
<dbReference type="GO" id="GO:0003700">
    <property type="term" value="F:DNA-binding transcription factor activity"/>
    <property type="evidence" value="ECO:0007669"/>
    <property type="project" value="InterPro"/>
</dbReference>
<evidence type="ECO:0000256" key="1">
    <source>
        <dbReference type="ARBA" id="ARBA00004123"/>
    </source>
</evidence>
<accession>A0AAD8XTM1</accession>
<organism evidence="8 9">
    <name type="scientific">Skeletonema marinoi</name>
    <dbReference type="NCBI Taxonomy" id="267567"/>
    <lineage>
        <taxon>Eukaryota</taxon>
        <taxon>Sar</taxon>
        <taxon>Stramenopiles</taxon>
        <taxon>Ochrophyta</taxon>
        <taxon>Bacillariophyta</taxon>
        <taxon>Coscinodiscophyceae</taxon>
        <taxon>Thalassiosirophycidae</taxon>
        <taxon>Thalassiosirales</taxon>
        <taxon>Skeletonemataceae</taxon>
        <taxon>Skeletonema</taxon>
        <taxon>Skeletonema marinoi-dohrnii complex</taxon>
    </lineage>
</organism>
<dbReference type="InterPro" id="IPR036955">
    <property type="entry name" value="AP2/ERF_dom_sf"/>
</dbReference>
<dbReference type="EMBL" id="JATAAI010000050">
    <property type="protein sequence ID" value="KAK1733403.1"/>
    <property type="molecule type" value="Genomic_DNA"/>
</dbReference>
<evidence type="ECO:0000313" key="8">
    <source>
        <dbReference type="EMBL" id="KAK1733403.1"/>
    </source>
</evidence>
<evidence type="ECO:0000256" key="2">
    <source>
        <dbReference type="ARBA" id="ARBA00023015"/>
    </source>
</evidence>
<dbReference type="Gene3D" id="3.30.730.10">
    <property type="entry name" value="AP2/ERF domain"/>
    <property type="match status" value="1"/>
</dbReference>
<feature type="region of interest" description="Disordered" evidence="6">
    <location>
        <begin position="1"/>
        <end position="28"/>
    </location>
</feature>
<dbReference type="PROSITE" id="PS51032">
    <property type="entry name" value="AP2_ERF"/>
    <property type="match status" value="1"/>
</dbReference>
<reference evidence="8" key="1">
    <citation type="submission" date="2023-06" db="EMBL/GenBank/DDBJ databases">
        <title>Survivors Of The Sea: Transcriptome response of Skeletonema marinoi to long-term dormancy.</title>
        <authorList>
            <person name="Pinder M.I.M."/>
            <person name="Kourtchenko O."/>
            <person name="Robertson E.K."/>
            <person name="Larsson T."/>
            <person name="Maumus F."/>
            <person name="Osuna-Cruz C.M."/>
            <person name="Vancaester E."/>
            <person name="Stenow R."/>
            <person name="Vandepoele K."/>
            <person name="Ploug H."/>
            <person name="Bruchert V."/>
            <person name="Godhe A."/>
            <person name="Topel M."/>
        </authorList>
    </citation>
    <scope>NUCLEOTIDE SEQUENCE</scope>
    <source>
        <strain evidence="8">R05AC</strain>
    </source>
</reference>
<gene>
    <name evidence="8" type="ORF">QTG54_015962</name>
</gene>
<keyword evidence="2" id="KW-0805">Transcription regulation</keyword>
<keyword evidence="5" id="KW-0539">Nucleus</keyword>
<comment type="subcellular location">
    <subcellularLocation>
        <location evidence="1">Nucleus</location>
    </subcellularLocation>
</comment>
<keyword evidence="9" id="KW-1185">Reference proteome</keyword>
<evidence type="ECO:0000256" key="4">
    <source>
        <dbReference type="ARBA" id="ARBA00023163"/>
    </source>
</evidence>
<evidence type="ECO:0000256" key="5">
    <source>
        <dbReference type="ARBA" id="ARBA00023242"/>
    </source>
</evidence>
<protein>
    <recommendedName>
        <fullName evidence="7">AP2/ERF domain-containing protein</fullName>
    </recommendedName>
</protein>
<dbReference type="Pfam" id="PF00847">
    <property type="entry name" value="AP2"/>
    <property type="match status" value="1"/>
</dbReference>
<feature type="domain" description="AP2/ERF" evidence="7">
    <location>
        <begin position="26"/>
        <end position="83"/>
    </location>
</feature>